<dbReference type="GO" id="GO:0003984">
    <property type="term" value="F:acetolactate synthase activity"/>
    <property type="evidence" value="ECO:0007669"/>
    <property type="project" value="TreeGrafter"/>
</dbReference>
<dbReference type="PANTHER" id="PTHR30239">
    <property type="entry name" value="ACETOLACTATE SYNTHASE SMALL SUBUNIT"/>
    <property type="match status" value="1"/>
</dbReference>
<protein>
    <recommendedName>
        <fullName evidence="6">ACT domain-containing protein</fullName>
    </recommendedName>
</protein>
<dbReference type="PROSITE" id="PS51671">
    <property type="entry name" value="ACT"/>
    <property type="match status" value="1"/>
</dbReference>
<dbReference type="FunFam" id="3.30.70.260:FF:000001">
    <property type="entry name" value="Acetolactate synthase, small subunit"/>
    <property type="match status" value="1"/>
</dbReference>
<evidence type="ECO:0000256" key="1">
    <source>
        <dbReference type="ARBA" id="ARBA00004974"/>
    </source>
</evidence>
<dbReference type="InterPro" id="IPR027271">
    <property type="entry name" value="Acetolactate_synth/TF_NikR_C"/>
</dbReference>
<dbReference type="InterPro" id="IPR054480">
    <property type="entry name" value="AHAS_small-like_ACT"/>
</dbReference>
<dbReference type="Pfam" id="PF10369">
    <property type="entry name" value="ALS_ss_C"/>
    <property type="match status" value="1"/>
</dbReference>
<dbReference type="NCBIfam" id="NF008864">
    <property type="entry name" value="PRK11895.1"/>
    <property type="match status" value="1"/>
</dbReference>
<dbReference type="SUPFAM" id="SSF55021">
    <property type="entry name" value="ACT-like"/>
    <property type="match status" value="2"/>
</dbReference>
<dbReference type="NCBIfam" id="TIGR00119">
    <property type="entry name" value="acolac_sm"/>
    <property type="match status" value="1"/>
</dbReference>
<dbReference type="Gene3D" id="3.30.70.1150">
    <property type="entry name" value="ACT-like. Chain A, domain 2"/>
    <property type="match status" value="1"/>
</dbReference>
<dbReference type="UniPathway" id="UPA00049">
    <property type="reaction ID" value="UER00059"/>
</dbReference>
<comment type="pathway">
    <text evidence="2">Amino-acid biosynthesis; L-valine biosynthesis; L-valine from pyruvate: step 1/4.</text>
</comment>
<dbReference type="InterPro" id="IPR004789">
    <property type="entry name" value="Acetalactate_synth_ssu"/>
</dbReference>
<evidence type="ECO:0000256" key="2">
    <source>
        <dbReference type="ARBA" id="ARBA00005025"/>
    </source>
</evidence>
<evidence type="ECO:0000256" key="3">
    <source>
        <dbReference type="ARBA" id="ARBA00006341"/>
    </source>
</evidence>
<reference evidence="7" key="1">
    <citation type="submission" date="2018-05" db="EMBL/GenBank/DDBJ databases">
        <authorList>
            <person name="Lanie J.A."/>
            <person name="Ng W.-L."/>
            <person name="Kazmierczak K.M."/>
            <person name="Andrzejewski T.M."/>
            <person name="Davidsen T.M."/>
            <person name="Wayne K.J."/>
            <person name="Tettelin H."/>
            <person name="Glass J.I."/>
            <person name="Rusch D."/>
            <person name="Podicherti R."/>
            <person name="Tsui H.-C.T."/>
            <person name="Winkler M.E."/>
        </authorList>
    </citation>
    <scope>NUCLEOTIDE SEQUENCE</scope>
</reference>
<sequence>MVKAKSAYSTPGKQGKFDTHIIVVWVDNETGVLARVAGLFSSRGYSIESLAVAVVDPKLNISRITIVTTGTPQVIEQIKLQLKKLVPVHKVADFKREDKNVIFKEMALFKLVGNNSKREKALKACKKYNGVILDKTNKSIVIQITALRREIDAMSKNLKKYGLVSISRTGAVAMTRGSEVFK</sequence>
<keyword evidence="5" id="KW-0100">Branched-chain amino acid biosynthesis</keyword>
<dbReference type="GO" id="GO:1990610">
    <property type="term" value="F:acetolactate synthase regulator activity"/>
    <property type="evidence" value="ECO:0007669"/>
    <property type="project" value="InterPro"/>
</dbReference>
<gene>
    <name evidence="7" type="ORF">METZ01_LOCUS261886</name>
</gene>
<name>A0A382JCE4_9ZZZZ</name>
<dbReference type="InterPro" id="IPR019455">
    <property type="entry name" value="Acetolactate_synth_ssu_C"/>
</dbReference>
<evidence type="ECO:0000259" key="6">
    <source>
        <dbReference type="PROSITE" id="PS51671"/>
    </source>
</evidence>
<dbReference type="CDD" id="cd04878">
    <property type="entry name" value="ACT_AHAS"/>
    <property type="match status" value="1"/>
</dbReference>
<dbReference type="PANTHER" id="PTHR30239:SF0">
    <property type="entry name" value="ACETOLACTATE SYNTHASE SMALL SUBUNIT 1, CHLOROPLASTIC"/>
    <property type="match status" value="1"/>
</dbReference>
<dbReference type="Gene3D" id="3.30.70.260">
    <property type="match status" value="1"/>
</dbReference>
<evidence type="ECO:0000313" key="7">
    <source>
        <dbReference type="EMBL" id="SVC09032.1"/>
    </source>
</evidence>
<comment type="pathway">
    <text evidence="1">Amino-acid biosynthesis; L-isoleucine biosynthesis; L-isoleucine from 2-oxobutanoate: step 1/4.</text>
</comment>
<dbReference type="AlphaFoldDB" id="A0A382JCE4"/>
<dbReference type="UniPathway" id="UPA00047">
    <property type="reaction ID" value="UER00055"/>
</dbReference>
<dbReference type="GO" id="GO:0005829">
    <property type="term" value="C:cytosol"/>
    <property type="evidence" value="ECO:0007669"/>
    <property type="project" value="TreeGrafter"/>
</dbReference>
<comment type="similarity">
    <text evidence="3">Belongs to the acetolactate synthase small subunit family.</text>
</comment>
<evidence type="ECO:0000256" key="5">
    <source>
        <dbReference type="ARBA" id="ARBA00023304"/>
    </source>
</evidence>
<proteinExistence type="inferred from homology"/>
<dbReference type="Pfam" id="PF22629">
    <property type="entry name" value="ACT_AHAS_ss"/>
    <property type="match status" value="1"/>
</dbReference>
<dbReference type="InterPro" id="IPR045865">
    <property type="entry name" value="ACT-like_dom_sf"/>
</dbReference>
<organism evidence="7">
    <name type="scientific">marine metagenome</name>
    <dbReference type="NCBI Taxonomy" id="408172"/>
    <lineage>
        <taxon>unclassified sequences</taxon>
        <taxon>metagenomes</taxon>
        <taxon>ecological metagenomes</taxon>
    </lineage>
</organism>
<evidence type="ECO:0000256" key="4">
    <source>
        <dbReference type="ARBA" id="ARBA00022605"/>
    </source>
</evidence>
<accession>A0A382JCE4</accession>
<dbReference type="EMBL" id="UINC01072989">
    <property type="protein sequence ID" value="SVC09032.1"/>
    <property type="molecule type" value="Genomic_DNA"/>
</dbReference>
<feature type="domain" description="ACT" evidence="6">
    <location>
        <begin position="21"/>
        <end position="96"/>
    </location>
</feature>
<dbReference type="InterPro" id="IPR039557">
    <property type="entry name" value="AHAS_ACT"/>
</dbReference>
<dbReference type="GO" id="GO:0009099">
    <property type="term" value="P:L-valine biosynthetic process"/>
    <property type="evidence" value="ECO:0007669"/>
    <property type="project" value="UniProtKB-UniPathway"/>
</dbReference>
<keyword evidence="4" id="KW-0028">Amino-acid biosynthesis</keyword>
<dbReference type="InterPro" id="IPR002912">
    <property type="entry name" value="ACT_dom"/>
</dbReference>
<dbReference type="GO" id="GO:0009097">
    <property type="term" value="P:isoleucine biosynthetic process"/>
    <property type="evidence" value="ECO:0007669"/>
    <property type="project" value="UniProtKB-UniPathway"/>
</dbReference>